<dbReference type="Gene3D" id="2.60.40.150">
    <property type="entry name" value="C2 domain"/>
    <property type="match status" value="5"/>
</dbReference>
<name>A0A8J4YY07_CHIOP</name>
<accession>A0A8J4YY07</accession>
<protein>
    <submittedName>
        <fullName evidence="19">Extended synaptotagmin-2-B</fullName>
    </submittedName>
</protein>
<proteinExistence type="inferred from homology"/>
<comment type="subcellular location">
    <subcellularLocation>
        <location evidence="1">Cell membrane</location>
        <topology evidence="1">Peripheral membrane protein</topology>
    </subcellularLocation>
    <subcellularLocation>
        <location evidence="2">Endoplasmic reticulum membrane</location>
        <topology evidence="2">Multi-pass membrane protein</topology>
    </subcellularLocation>
</comment>
<evidence type="ECO:0000256" key="3">
    <source>
        <dbReference type="ARBA" id="ARBA00005867"/>
    </source>
</evidence>
<dbReference type="FunFam" id="2.60.40.150:FF:000093">
    <property type="entry name" value="Extended synaptotagmin 3"/>
    <property type="match status" value="1"/>
</dbReference>
<gene>
    <name evidence="19" type="primary">esyt2-b</name>
    <name evidence="19" type="ORF">GWK47_029472</name>
</gene>
<evidence type="ECO:0000259" key="18">
    <source>
        <dbReference type="PROSITE" id="PS51847"/>
    </source>
</evidence>
<feature type="domain" description="C2" evidence="17">
    <location>
        <begin position="891"/>
        <end position="1013"/>
    </location>
</feature>
<keyword evidence="4" id="KW-0813">Transport</keyword>
<dbReference type="PROSITE" id="PS50004">
    <property type="entry name" value="C2"/>
    <property type="match status" value="3"/>
</dbReference>
<keyword evidence="14 16" id="KW-0472">Membrane</keyword>
<evidence type="ECO:0000256" key="13">
    <source>
        <dbReference type="ARBA" id="ARBA00023121"/>
    </source>
</evidence>
<dbReference type="CDD" id="cd04030">
    <property type="entry name" value="C2C_KIAA1228"/>
    <property type="match status" value="1"/>
</dbReference>
<keyword evidence="8" id="KW-0677">Repeat</keyword>
<evidence type="ECO:0000256" key="12">
    <source>
        <dbReference type="ARBA" id="ARBA00023055"/>
    </source>
</evidence>
<feature type="domain" description="C2" evidence="17">
    <location>
        <begin position="311"/>
        <end position="436"/>
    </location>
</feature>
<dbReference type="GO" id="GO:0031210">
    <property type="term" value="F:phosphatidylcholine binding"/>
    <property type="evidence" value="ECO:0007669"/>
    <property type="project" value="TreeGrafter"/>
</dbReference>
<organism evidence="19 20">
    <name type="scientific">Chionoecetes opilio</name>
    <name type="common">Atlantic snow crab</name>
    <name type="synonym">Cancer opilio</name>
    <dbReference type="NCBI Taxonomy" id="41210"/>
    <lineage>
        <taxon>Eukaryota</taxon>
        <taxon>Metazoa</taxon>
        <taxon>Ecdysozoa</taxon>
        <taxon>Arthropoda</taxon>
        <taxon>Crustacea</taxon>
        <taxon>Multicrustacea</taxon>
        <taxon>Malacostraca</taxon>
        <taxon>Eumalacostraca</taxon>
        <taxon>Eucarida</taxon>
        <taxon>Decapoda</taxon>
        <taxon>Pleocyemata</taxon>
        <taxon>Brachyura</taxon>
        <taxon>Eubrachyura</taxon>
        <taxon>Majoidea</taxon>
        <taxon>Majidae</taxon>
        <taxon>Chionoecetes</taxon>
    </lineage>
</organism>
<dbReference type="GO" id="GO:0005544">
    <property type="term" value="F:calcium-dependent phospholipid binding"/>
    <property type="evidence" value="ECO:0007669"/>
    <property type="project" value="TreeGrafter"/>
</dbReference>
<dbReference type="GO" id="GO:0006869">
    <property type="term" value="P:lipid transport"/>
    <property type="evidence" value="ECO:0007669"/>
    <property type="project" value="UniProtKB-KW"/>
</dbReference>
<evidence type="ECO:0000256" key="1">
    <source>
        <dbReference type="ARBA" id="ARBA00004202"/>
    </source>
</evidence>
<evidence type="ECO:0000256" key="2">
    <source>
        <dbReference type="ARBA" id="ARBA00004477"/>
    </source>
</evidence>
<comment type="similarity">
    <text evidence="3">Belongs to the extended synaptotagmin family.</text>
</comment>
<feature type="domain" description="SMP-LTD" evidence="18">
    <location>
        <begin position="107"/>
        <end position="312"/>
    </location>
</feature>
<dbReference type="GO" id="GO:0005789">
    <property type="term" value="C:endoplasmic reticulum membrane"/>
    <property type="evidence" value="ECO:0007669"/>
    <property type="project" value="UniProtKB-SubCell"/>
</dbReference>
<dbReference type="InterPro" id="IPR000008">
    <property type="entry name" value="C2_dom"/>
</dbReference>
<dbReference type="InterPro" id="IPR037752">
    <property type="entry name" value="C2C_KIAA1228"/>
</dbReference>
<dbReference type="InterPro" id="IPR031468">
    <property type="entry name" value="SMP_LBD"/>
</dbReference>
<dbReference type="GO" id="GO:0008429">
    <property type="term" value="F:phosphatidylethanolamine binding"/>
    <property type="evidence" value="ECO:0007669"/>
    <property type="project" value="TreeGrafter"/>
</dbReference>
<dbReference type="GO" id="GO:0035091">
    <property type="term" value="F:phosphatidylinositol binding"/>
    <property type="evidence" value="ECO:0007669"/>
    <property type="project" value="TreeGrafter"/>
</dbReference>
<dbReference type="InterPro" id="IPR039010">
    <property type="entry name" value="Synaptotagmin_SMP"/>
</dbReference>
<dbReference type="Pfam" id="PF17047">
    <property type="entry name" value="SMP_LBD"/>
    <property type="match status" value="1"/>
</dbReference>
<evidence type="ECO:0000256" key="6">
    <source>
        <dbReference type="ARBA" id="ARBA00022692"/>
    </source>
</evidence>
<feature type="region of interest" description="Disordered" evidence="15">
    <location>
        <begin position="678"/>
        <end position="744"/>
    </location>
</feature>
<keyword evidence="20" id="KW-1185">Reference proteome</keyword>
<feature type="transmembrane region" description="Helical" evidence="16">
    <location>
        <begin position="38"/>
        <end position="63"/>
    </location>
</feature>
<evidence type="ECO:0000256" key="7">
    <source>
        <dbReference type="ARBA" id="ARBA00022723"/>
    </source>
</evidence>
<dbReference type="EMBL" id="JACEEZ010000736">
    <property type="protein sequence ID" value="KAG0729854.1"/>
    <property type="molecule type" value="Genomic_DNA"/>
</dbReference>
<dbReference type="PANTHER" id="PTHR45761:SF1">
    <property type="entry name" value="EXTENDED SYNAPTOTAGMIN-LIKE PROTEIN 2, ISOFORM C"/>
    <property type="match status" value="1"/>
</dbReference>
<evidence type="ECO:0000256" key="10">
    <source>
        <dbReference type="ARBA" id="ARBA00022837"/>
    </source>
</evidence>
<dbReference type="Pfam" id="PF00168">
    <property type="entry name" value="C2"/>
    <property type="match status" value="5"/>
</dbReference>
<evidence type="ECO:0000256" key="9">
    <source>
        <dbReference type="ARBA" id="ARBA00022824"/>
    </source>
</evidence>
<keyword evidence="6 16" id="KW-0812">Transmembrane</keyword>
<evidence type="ECO:0000313" key="19">
    <source>
        <dbReference type="EMBL" id="KAG0729854.1"/>
    </source>
</evidence>
<dbReference type="Proteomes" id="UP000770661">
    <property type="component" value="Unassembled WGS sequence"/>
</dbReference>
<evidence type="ECO:0000256" key="11">
    <source>
        <dbReference type="ARBA" id="ARBA00022989"/>
    </source>
</evidence>
<keyword evidence="9" id="KW-0256">Endoplasmic reticulum</keyword>
<dbReference type="InterPro" id="IPR035892">
    <property type="entry name" value="C2_domain_sf"/>
</dbReference>
<evidence type="ECO:0000259" key="17">
    <source>
        <dbReference type="PROSITE" id="PS50004"/>
    </source>
</evidence>
<evidence type="ECO:0000256" key="5">
    <source>
        <dbReference type="ARBA" id="ARBA00022475"/>
    </source>
</evidence>
<evidence type="ECO:0000256" key="8">
    <source>
        <dbReference type="ARBA" id="ARBA00022737"/>
    </source>
</evidence>
<evidence type="ECO:0000256" key="14">
    <source>
        <dbReference type="ARBA" id="ARBA00023136"/>
    </source>
</evidence>
<keyword evidence="10" id="KW-0106">Calcium</keyword>
<keyword evidence="7" id="KW-0479">Metal-binding</keyword>
<reference evidence="19" key="1">
    <citation type="submission" date="2020-07" db="EMBL/GenBank/DDBJ databases">
        <title>The High-quality genome of the commercially important snow crab, Chionoecetes opilio.</title>
        <authorList>
            <person name="Jeong J.-H."/>
            <person name="Ryu S."/>
        </authorList>
    </citation>
    <scope>NUCLEOTIDE SEQUENCE</scope>
    <source>
        <strain evidence="19">MADBK_172401_WGS</strain>
        <tissue evidence="19">Digestive gland</tissue>
    </source>
</reference>
<dbReference type="SMART" id="SM00239">
    <property type="entry name" value="C2"/>
    <property type="match status" value="3"/>
</dbReference>
<dbReference type="CDD" id="cd21670">
    <property type="entry name" value="SMP_ESyt"/>
    <property type="match status" value="1"/>
</dbReference>
<evidence type="ECO:0000313" key="20">
    <source>
        <dbReference type="Proteomes" id="UP000770661"/>
    </source>
</evidence>
<keyword evidence="11 16" id="KW-1133">Transmembrane helix</keyword>
<keyword evidence="13" id="KW-0446">Lipid-binding</keyword>
<dbReference type="GO" id="GO:0061817">
    <property type="term" value="P:endoplasmic reticulum-plasma membrane tethering"/>
    <property type="evidence" value="ECO:0007669"/>
    <property type="project" value="InterPro"/>
</dbReference>
<keyword evidence="5" id="KW-1003">Cell membrane</keyword>
<evidence type="ECO:0000256" key="4">
    <source>
        <dbReference type="ARBA" id="ARBA00022448"/>
    </source>
</evidence>
<sequence>MDEDEPQKLKEVTEGAGHAYGDWFKSYMNVFTRRFAEWLMVFLFGYYNLSFGWLMAPLFFLVLRDKRAKEKKVKFDIIRSIANTDEKDILQEIQRFSNLPSWVTFPDMERVEWLNSLRPLPFPSPTHTHHTHTPSHPFPSPLQIVRQLWPYAGHYVHDLCKFSIEPSIRQALEEYKLTGFRFEKIILGDTPFRLGGMKVYDDTSRHEIIMDMDFAYAGDCKFEVSVSKFKMGIKDLQISGRVRVVMKPLVRQIPLVGGLQVFFLNNPDVDFNLIGLADVFDMPGLSDILRSIVVEQIAHMMVLPNRFPIQLVDDINIAELKCPMPAGVLRINVLEAKNLMKKDVGLMGMGKSDPYCILRLGAQKFQTKTINNTVNPKWDYSCEFLVNDIRGQEVDFEVFDIDSGGLNKDDLLGSHCSITHTHMAPITPTQPPSPPHPQFSSPTTPPHLPFTRPSPFTSPMQAVCDVLRSQTMSLECWDWDANLPGTKTDDFLGRANLDVHDIWQNGEVDMWVPLSDAKSGRMHIKASWLELDQNADSLEPQLEEIRALQTTTKNPLHSAVLLVWVDSAKKLNNIPDPLVRLHVGNSQQETTVRQRTNDPVFEEGFTFLVRNPKTQELKVEVVDNKTATVQGKIEVDLKVLLKERSLEVLNEEYSISGASGGLAALKMNLSLRILKTVQKRDDGDGGPQEIGEANPTAPSDPPPPEQPPPTTTTTTTPSPPTTTTTTTTTTTPVPPPPAPAETLASCPVNESNEVAAEGGEAVAVPLGEGEGKEEVGEEVVTVTSCQPTEATPTEAAEDIDTGVRQRLPERGASGLGRIELTVKYGSRNNLIIVVHRVLNLPVEEDGELPDPYVKMYLLPDRSRDSKRKTDVIKDSCSPQYDERLPERGASGLGRIELTVKYGSRNNLIIVVHRVLNLPVEEDGELPDPYVKMYLLPDRSRDSKRKTDVIKDSCSPQYDERFEYSLPPNELTKRTLEVTVTNKKGLLFLQRSPKMGQVLLDCGLLDASKPTQWYDLNPASDEDDE</sequence>
<dbReference type="PANTHER" id="PTHR45761">
    <property type="entry name" value="EXTENDED SYNAPTOTAGMIN-LIKE PROTEIN 2, ISOFORM C"/>
    <property type="match status" value="1"/>
</dbReference>
<dbReference type="OrthoDB" id="1029639at2759"/>
<evidence type="ECO:0000256" key="15">
    <source>
        <dbReference type="SAM" id="MobiDB-lite"/>
    </source>
</evidence>
<dbReference type="SUPFAM" id="SSF49562">
    <property type="entry name" value="C2 domain (Calcium/lipid-binding domain, CaLB)"/>
    <property type="match status" value="5"/>
</dbReference>
<evidence type="ECO:0000256" key="16">
    <source>
        <dbReference type="SAM" id="Phobius"/>
    </source>
</evidence>
<dbReference type="GO" id="GO:0005509">
    <property type="term" value="F:calcium ion binding"/>
    <property type="evidence" value="ECO:0007669"/>
    <property type="project" value="TreeGrafter"/>
</dbReference>
<dbReference type="AlphaFoldDB" id="A0A8J4YY07"/>
<dbReference type="FunFam" id="2.60.40.150:FF:000025">
    <property type="entry name" value="Extended synaptotagmin 2"/>
    <property type="match status" value="1"/>
</dbReference>
<comment type="caution">
    <text evidence="19">The sequence shown here is derived from an EMBL/GenBank/DDBJ whole genome shotgun (WGS) entry which is preliminary data.</text>
</comment>
<dbReference type="GO" id="GO:0005886">
    <property type="term" value="C:plasma membrane"/>
    <property type="evidence" value="ECO:0007669"/>
    <property type="project" value="UniProtKB-SubCell"/>
</dbReference>
<dbReference type="InterPro" id="IPR051634">
    <property type="entry name" value="Extended_Synaptotagmin"/>
</dbReference>
<keyword evidence="12" id="KW-0445">Lipid transport</keyword>
<feature type="domain" description="C2" evidence="17">
    <location>
        <begin position="541"/>
        <end position="659"/>
    </location>
</feature>
<dbReference type="PROSITE" id="PS51847">
    <property type="entry name" value="SMP"/>
    <property type="match status" value="1"/>
</dbReference>
<feature type="compositionally biased region" description="Low complexity" evidence="15">
    <location>
        <begin position="711"/>
        <end position="731"/>
    </location>
</feature>
<feature type="compositionally biased region" description="Pro residues" evidence="15">
    <location>
        <begin position="698"/>
        <end position="710"/>
    </location>
</feature>